<feature type="compositionally biased region" description="Basic and acidic residues" evidence="1">
    <location>
        <begin position="70"/>
        <end position="79"/>
    </location>
</feature>
<organism evidence="2 3">
    <name type="scientific">Sporothrix eucalyptigena</name>
    <dbReference type="NCBI Taxonomy" id="1812306"/>
    <lineage>
        <taxon>Eukaryota</taxon>
        <taxon>Fungi</taxon>
        <taxon>Dikarya</taxon>
        <taxon>Ascomycota</taxon>
        <taxon>Pezizomycotina</taxon>
        <taxon>Sordariomycetes</taxon>
        <taxon>Sordariomycetidae</taxon>
        <taxon>Ophiostomatales</taxon>
        <taxon>Ophiostomataceae</taxon>
        <taxon>Sporothrix</taxon>
    </lineage>
</organism>
<evidence type="ECO:0000313" key="2">
    <source>
        <dbReference type="EMBL" id="CAK7231027.1"/>
    </source>
</evidence>
<comment type="caution">
    <text evidence="2">The sequence shown here is derived from an EMBL/GenBank/DDBJ whole genome shotgun (WGS) entry which is preliminary data.</text>
</comment>
<dbReference type="EMBL" id="CAWUHD010000098">
    <property type="protein sequence ID" value="CAK7231027.1"/>
    <property type="molecule type" value="Genomic_DNA"/>
</dbReference>
<evidence type="ECO:0000256" key="1">
    <source>
        <dbReference type="SAM" id="MobiDB-lite"/>
    </source>
</evidence>
<dbReference type="Proteomes" id="UP001642482">
    <property type="component" value="Unassembled WGS sequence"/>
</dbReference>
<keyword evidence="3" id="KW-1185">Reference proteome</keyword>
<name>A0ABP0CG06_9PEZI</name>
<protein>
    <submittedName>
        <fullName evidence="2">Uncharacterized protein</fullName>
    </submittedName>
</protein>
<proteinExistence type="predicted"/>
<sequence length="96" mass="10886">MTGQRERYPHESYEAFLTRLGMANSAVFAPLKAVTFGELAIQCSTDMSSLLDQDFAIAEKPEVVEALKAPEDEIDNKTDDDTDEETYDDYHELPYM</sequence>
<gene>
    <name evidence="2" type="ORF">SEUCBS140593_007787</name>
</gene>
<accession>A0ABP0CG06</accession>
<reference evidence="2 3" key="1">
    <citation type="submission" date="2024-01" db="EMBL/GenBank/DDBJ databases">
        <authorList>
            <person name="Allen C."/>
            <person name="Tagirdzhanova G."/>
        </authorList>
    </citation>
    <scope>NUCLEOTIDE SEQUENCE [LARGE SCALE GENOMIC DNA]</scope>
</reference>
<evidence type="ECO:0000313" key="3">
    <source>
        <dbReference type="Proteomes" id="UP001642482"/>
    </source>
</evidence>
<feature type="region of interest" description="Disordered" evidence="1">
    <location>
        <begin position="70"/>
        <end position="96"/>
    </location>
</feature>